<feature type="compositionally biased region" description="Pro residues" evidence="1">
    <location>
        <begin position="36"/>
        <end position="53"/>
    </location>
</feature>
<accession>A0ABR3IZL7</accession>
<dbReference type="Proteomes" id="UP001556367">
    <property type="component" value="Unassembled WGS sequence"/>
</dbReference>
<keyword evidence="3" id="KW-1185">Reference proteome</keyword>
<evidence type="ECO:0000313" key="3">
    <source>
        <dbReference type="Proteomes" id="UP001556367"/>
    </source>
</evidence>
<protein>
    <submittedName>
        <fullName evidence="2">Uncharacterized protein</fullName>
    </submittedName>
</protein>
<dbReference type="EMBL" id="JASNQZ010000013">
    <property type="protein sequence ID" value="KAL0948662.1"/>
    <property type="molecule type" value="Genomic_DNA"/>
</dbReference>
<reference evidence="3" key="1">
    <citation type="submission" date="2024-06" db="EMBL/GenBank/DDBJ databases">
        <title>Multi-omics analyses provide insights into the biosynthesis of the anticancer antibiotic pleurotin in Hohenbuehelia grisea.</title>
        <authorList>
            <person name="Weaver J.A."/>
            <person name="Alberti F."/>
        </authorList>
    </citation>
    <scope>NUCLEOTIDE SEQUENCE [LARGE SCALE GENOMIC DNA]</scope>
    <source>
        <strain evidence="3">T-177</strain>
    </source>
</reference>
<comment type="caution">
    <text evidence="2">The sequence shown here is derived from an EMBL/GenBank/DDBJ whole genome shotgun (WGS) entry which is preliminary data.</text>
</comment>
<gene>
    <name evidence="2" type="ORF">HGRIS_010465</name>
</gene>
<organism evidence="2 3">
    <name type="scientific">Hohenbuehelia grisea</name>
    <dbReference type="NCBI Taxonomy" id="104357"/>
    <lineage>
        <taxon>Eukaryota</taxon>
        <taxon>Fungi</taxon>
        <taxon>Dikarya</taxon>
        <taxon>Basidiomycota</taxon>
        <taxon>Agaricomycotina</taxon>
        <taxon>Agaricomycetes</taxon>
        <taxon>Agaricomycetidae</taxon>
        <taxon>Agaricales</taxon>
        <taxon>Pleurotineae</taxon>
        <taxon>Pleurotaceae</taxon>
        <taxon>Hohenbuehelia</taxon>
    </lineage>
</organism>
<feature type="region of interest" description="Disordered" evidence="1">
    <location>
        <begin position="34"/>
        <end position="57"/>
    </location>
</feature>
<evidence type="ECO:0000256" key="1">
    <source>
        <dbReference type="SAM" id="MobiDB-lite"/>
    </source>
</evidence>
<sequence length="142" mass="15733">MSDHNTPTQQPIDPMQQIADLTEQVAKLTRQMATVVPPPPPPEPTPQPTPLPTLPTTVPKIAEPEIFDGNRDKCTTFLPQVGLYISIRQHEFPTDTSKVALMISFLQGPRTGLCQQGMERDIEMGEWSDGSTTLRGNMDRVP</sequence>
<proteinExistence type="predicted"/>
<evidence type="ECO:0000313" key="2">
    <source>
        <dbReference type="EMBL" id="KAL0948662.1"/>
    </source>
</evidence>
<name>A0ABR3IZL7_9AGAR</name>